<dbReference type="InterPro" id="IPR020846">
    <property type="entry name" value="MFS_dom"/>
</dbReference>
<dbReference type="AlphaFoldDB" id="A0A836JL85"/>
<evidence type="ECO:0000256" key="4">
    <source>
        <dbReference type="ARBA" id="ARBA00023136"/>
    </source>
</evidence>
<feature type="transmembrane region" description="Helical" evidence="6">
    <location>
        <begin position="110"/>
        <end position="131"/>
    </location>
</feature>
<dbReference type="Proteomes" id="UP000670152">
    <property type="component" value="Unassembled WGS sequence"/>
</dbReference>
<feature type="transmembrane region" description="Helical" evidence="6">
    <location>
        <begin position="143"/>
        <end position="165"/>
    </location>
</feature>
<dbReference type="GO" id="GO:0022857">
    <property type="term" value="F:transmembrane transporter activity"/>
    <property type="evidence" value="ECO:0007669"/>
    <property type="project" value="InterPro"/>
</dbReference>
<keyword evidence="3 6" id="KW-1133">Transmembrane helix</keyword>
<feature type="region of interest" description="Disordered" evidence="5">
    <location>
        <begin position="420"/>
        <end position="440"/>
    </location>
</feature>
<comment type="subcellular location">
    <subcellularLocation>
        <location evidence="1">Membrane</location>
        <topology evidence="1">Multi-pass membrane protein</topology>
    </subcellularLocation>
</comment>
<dbReference type="InterPro" id="IPR050549">
    <property type="entry name" value="MFS_Trehalose_Transporter"/>
</dbReference>
<proteinExistence type="predicted"/>
<dbReference type="PROSITE" id="PS50850">
    <property type="entry name" value="MFS"/>
    <property type="match status" value="1"/>
</dbReference>
<feature type="transmembrane region" description="Helical" evidence="6">
    <location>
        <begin position="321"/>
        <end position="341"/>
    </location>
</feature>
<feature type="compositionally biased region" description="Polar residues" evidence="5">
    <location>
        <begin position="431"/>
        <end position="440"/>
    </location>
</feature>
<sequence length="612" mass="69652">MYLRLNIQKELLFLFLYTIICNLALMNAGATLGYSSVVLPVLTSNRSSITLNAMEIPFFASTVSISQIIGCFLCLIIMNYGRRCTMIVCGVNFSLGWILIASSYNVIQLFIGRMLTGIAMGMCAASVGIYLAEISITSWKTVITVTPNIALTTGILIVYLLGFVLQNNWRLIAAFFIILSILFLLCNIFFIPESPEWLLLKGRKEDAKIALLCIRGLHQETTEFQEEFTKMINYIESKNKFEISQNYRIDFSSTKKTGQRFFTWNVWSILKRIWRTILLPEVWKPFVILNLYLLFQKLCGLYVIIFYTVDLITRINITIDPFLITVIVGIIQLVGIVITACCSKRIGRRTISIVSGVGISISLGVLAVYLQFFENIGITTIPIVCILFYVSLQLLLLYCIVVQSYVIHEDGFTSTELKTESEVSKETTTSANTGIIDQNSNESFQSDQVEEFVFPLGPKAHPIGHIRISSNDFEWKEWLLKLPIEWEKPKQDSLKKITPDNNDSSKETSDKTLSDKAESPLHPKDDGPIEEVASTMFPEIENPGTKRNHTESHFVLYLFGRPVITYHVESNEQGRTSRKKHFYVPLTPSQYVISIVDYGYKWIKILMRLLMN</sequence>
<name>A0A836JL85_9HYME</name>
<feature type="transmembrane region" description="Helical" evidence="6">
    <location>
        <begin position="378"/>
        <end position="401"/>
    </location>
</feature>
<dbReference type="InterPro" id="IPR005829">
    <property type="entry name" value="Sugar_transporter_CS"/>
</dbReference>
<keyword evidence="2 6" id="KW-0812">Transmembrane</keyword>
<dbReference type="PROSITE" id="PS00217">
    <property type="entry name" value="SUGAR_TRANSPORT_2"/>
    <property type="match status" value="1"/>
</dbReference>
<dbReference type="InterPro" id="IPR005828">
    <property type="entry name" value="MFS_sugar_transport-like"/>
</dbReference>
<reference evidence="8 9" key="1">
    <citation type="submission" date="2020-02" db="EMBL/GenBank/DDBJ databases">
        <title>Relaxed selection underlies rapid genomic changes in the transitions from sociality to social parasitism in ants.</title>
        <authorList>
            <person name="Bi X."/>
        </authorList>
    </citation>
    <scope>NUCLEOTIDE SEQUENCE [LARGE SCALE GENOMIC DNA]</scope>
    <source>
        <strain evidence="8">BGI-DK2014b</strain>
        <tissue evidence="8">Whole body</tissue>
    </source>
</reference>
<organism evidence="8 9">
    <name type="scientific">Acromyrmex heyeri</name>
    <dbReference type="NCBI Taxonomy" id="230685"/>
    <lineage>
        <taxon>Eukaryota</taxon>
        <taxon>Metazoa</taxon>
        <taxon>Ecdysozoa</taxon>
        <taxon>Arthropoda</taxon>
        <taxon>Hexapoda</taxon>
        <taxon>Insecta</taxon>
        <taxon>Pterygota</taxon>
        <taxon>Neoptera</taxon>
        <taxon>Endopterygota</taxon>
        <taxon>Hymenoptera</taxon>
        <taxon>Apocrita</taxon>
        <taxon>Aculeata</taxon>
        <taxon>Formicoidea</taxon>
        <taxon>Formicidae</taxon>
        <taxon>Myrmicinae</taxon>
        <taxon>Acromyrmex</taxon>
    </lineage>
</organism>
<evidence type="ECO:0000256" key="6">
    <source>
        <dbReference type="SAM" id="Phobius"/>
    </source>
</evidence>
<comment type="caution">
    <text evidence="8">The sequence shown here is derived from an EMBL/GenBank/DDBJ whole genome shotgun (WGS) entry which is preliminary data.</text>
</comment>
<feature type="region of interest" description="Disordered" evidence="5">
    <location>
        <begin position="493"/>
        <end position="529"/>
    </location>
</feature>
<protein>
    <submittedName>
        <fullName evidence="8">TRET1 protein</fullName>
    </submittedName>
</protein>
<dbReference type="EMBL" id="JAANIB010008261">
    <property type="protein sequence ID" value="KAG5324109.1"/>
    <property type="molecule type" value="Genomic_DNA"/>
</dbReference>
<gene>
    <name evidence="8" type="primary">Tret1_5</name>
    <name evidence="8" type="ORF">G6Z77_0015458</name>
</gene>
<feature type="transmembrane region" description="Helical" evidence="6">
    <location>
        <begin position="171"/>
        <end position="191"/>
    </location>
</feature>
<accession>A0A836JL85</accession>
<feature type="transmembrane region" description="Helical" evidence="6">
    <location>
        <begin position="12"/>
        <end position="36"/>
    </location>
</feature>
<evidence type="ECO:0000313" key="9">
    <source>
        <dbReference type="Proteomes" id="UP000670152"/>
    </source>
</evidence>
<dbReference type="PANTHER" id="PTHR48021:SF1">
    <property type="entry name" value="GH07001P-RELATED"/>
    <property type="match status" value="1"/>
</dbReference>
<dbReference type="SUPFAM" id="SSF103473">
    <property type="entry name" value="MFS general substrate transporter"/>
    <property type="match status" value="1"/>
</dbReference>
<dbReference type="GO" id="GO:0016020">
    <property type="term" value="C:membrane"/>
    <property type="evidence" value="ECO:0007669"/>
    <property type="project" value="UniProtKB-SubCell"/>
</dbReference>
<evidence type="ECO:0000259" key="7">
    <source>
        <dbReference type="PROSITE" id="PS50850"/>
    </source>
</evidence>
<feature type="non-terminal residue" evidence="8">
    <location>
        <position position="612"/>
    </location>
</feature>
<feature type="compositionally biased region" description="Basic and acidic residues" evidence="5">
    <location>
        <begin position="493"/>
        <end position="527"/>
    </location>
</feature>
<feature type="transmembrane region" description="Helical" evidence="6">
    <location>
        <begin position="84"/>
        <end position="104"/>
    </location>
</feature>
<dbReference type="PANTHER" id="PTHR48021">
    <property type="match status" value="1"/>
</dbReference>
<evidence type="ECO:0000256" key="5">
    <source>
        <dbReference type="SAM" id="MobiDB-lite"/>
    </source>
</evidence>
<feature type="transmembrane region" description="Helical" evidence="6">
    <location>
        <begin position="286"/>
        <end position="309"/>
    </location>
</feature>
<keyword evidence="9" id="KW-1185">Reference proteome</keyword>
<feature type="non-terminal residue" evidence="8">
    <location>
        <position position="1"/>
    </location>
</feature>
<feature type="transmembrane region" description="Helical" evidence="6">
    <location>
        <begin position="56"/>
        <end position="77"/>
    </location>
</feature>
<evidence type="ECO:0000256" key="3">
    <source>
        <dbReference type="ARBA" id="ARBA00022989"/>
    </source>
</evidence>
<dbReference type="OrthoDB" id="6612291at2759"/>
<keyword evidence="4 6" id="KW-0472">Membrane</keyword>
<feature type="domain" description="Major facilitator superfamily (MFS) profile" evidence="7">
    <location>
        <begin position="10"/>
        <end position="612"/>
    </location>
</feature>
<evidence type="ECO:0000313" key="8">
    <source>
        <dbReference type="EMBL" id="KAG5324109.1"/>
    </source>
</evidence>
<dbReference type="Gene3D" id="1.20.1250.20">
    <property type="entry name" value="MFS general substrate transporter like domains"/>
    <property type="match status" value="1"/>
</dbReference>
<feature type="transmembrane region" description="Helical" evidence="6">
    <location>
        <begin position="353"/>
        <end position="372"/>
    </location>
</feature>
<dbReference type="InterPro" id="IPR036259">
    <property type="entry name" value="MFS_trans_sf"/>
</dbReference>
<dbReference type="Pfam" id="PF00083">
    <property type="entry name" value="Sugar_tr"/>
    <property type="match status" value="1"/>
</dbReference>
<evidence type="ECO:0000256" key="2">
    <source>
        <dbReference type="ARBA" id="ARBA00022692"/>
    </source>
</evidence>
<evidence type="ECO:0000256" key="1">
    <source>
        <dbReference type="ARBA" id="ARBA00004141"/>
    </source>
</evidence>